<feature type="transmembrane region" description="Helical" evidence="4">
    <location>
        <begin position="17"/>
        <end position="39"/>
    </location>
</feature>
<keyword evidence="4" id="KW-1133">Transmembrane helix</keyword>
<evidence type="ECO:0000256" key="1">
    <source>
        <dbReference type="ARBA" id="ARBA00001946"/>
    </source>
</evidence>
<dbReference type="InterPro" id="IPR043128">
    <property type="entry name" value="Rev_trsase/Diguanyl_cyclase"/>
</dbReference>
<dbReference type="InterPro" id="IPR029787">
    <property type="entry name" value="Nucleotide_cyclase"/>
</dbReference>
<keyword evidence="6" id="KW-0808">Transferase</keyword>
<evidence type="ECO:0000313" key="7">
    <source>
        <dbReference type="Proteomes" id="UP001164632"/>
    </source>
</evidence>
<dbReference type="NCBIfam" id="TIGR00254">
    <property type="entry name" value="GGDEF"/>
    <property type="match status" value="1"/>
</dbReference>
<dbReference type="CDD" id="cd01949">
    <property type="entry name" value="GGDEF"/>
    <property type="match status" value="1"/>
</dbReference>
<dbReference type="InterPro" id="IPR000160">
    <property type="entry name" value="GGDEF_dom"/>
</dbReference>
<keyword evidence="6" id="KW-0548">Nucleotidyltransferase</keyword>
<gene>
    <name evidence="6" type="ORF">OSV15_16590</name>
</gene>
<evidence type="ECO:0000313" key="6">
    <source>
        <dbReference type="EMBL" id="WAE54942.1"/>
    </source>
</evidence>
<feature type="transmembrane region" description="Helical" evidence="4">
    <location>
        <begin position="125"/>
        <end position="146"/>
    </location>
</feature>
<evidence type="ECO:0000256" key="4">
    <source>
        <dbReference type="SAM" id="Phobius"/>
    </source>
</evidence>
<dbReference type="InterPro" id="IPR050469">
    <property type="entry name" value="Diguanylate_Cyclase"/>
</dbReference>
<dbReference type="EC" id="2.7.7.65" evidence="3"/>
<dbReference type="SMART" id="SM00267">
    <property type="entry name" value="GGDEF"/>
    <property type="match status" value="1"/>
</dbReference>
<dbReference type="GO" id="GO:0043709">
    <property type="term" value="P:cell adhesion involved in single-species biofilm formation"/>
    <property type="evidence" value="ECO:0007669"/>
    <property type="project" value="TreeGrafter"/>
</dbReference>
<evidence type="ECO:0000256" key="2">
    <source>
        <dbReference type="ARBA" id="ARBA00004533"/>
    </source>
</evidence>
<evidence type="ECO:0000256" key="3">
    <source>
        <dbReference type="ARBA" id="ARBA00012528"/>
    </source>
</evidence>
<dbReference type="PROSITE" id="PS50887">
    <property type="entry name" value="GGDEF"/>
    <property type="match status" value="1"/>
</dbReference>
<dbReference type="Pfam" id="PF00990">
    <property type="entry name" value="GGDEF"/>
    <property type="match status" value="1"/>
</dbReference>
<dbReference type="InterPro" id="IPR007894">
    <property type="entry name" value="MASE2"/>
</dbReference>
<dbReference type="AlphaFoldDB" id="A0AA47E8M7"/>
<sequence length="331" mass="36383">MGFLCVAAVLREAQTPIWVWALLFAFCFVWPMAALGLSGRARSAALSERRFVLFDSLMGGFWIATMAFNTLPSAVLLSMLAMNNIATGGARFLLQGLLAQAAGGVLSVLLLGFGFSPHTSQIQMYACLPMLILHPAVIGMVLYRLAYQLGENKRALRSMSRTDSLTGLFNRGYWNELLQLEFSHCKATGGIASLALIDLDHFKQVNDRYGHVIGDELLRQVGYRIRRSLRTQDMPGRYGGDEFCIVLPGARAKDAWEALERLREEIAGLDVPLAPKLSASLSIGIAEVDPRMEDAVAWLHAADQALYEAKRLGRNRIALARPLRAEDVAAS</sequence>
<organism evidence="6 7">
    <name type="scientific">Stutzerimonas frequens</name>
    <dbReference type="NCBI Taxonomy" id="2968969"/>
    <lineage>
        <taxon>Bacteria</taxon>
        <taxon>Pseudomonadati</taxon>
        <taxon>Pseudomonadota</taxon>
        <taxon>Gammaproteobacteria</taxon>
        <taxon>Pseudomonadales</taxon>
        <taxon>Pseudomonadaceae</taxon>
        <taxon>Stutzerimonas</taxon>
    </lineage>
</organism>
<proteinExistence type="predicted"/>
<dbReference type="GO" id="GO:1902201">
    <property type="term" value="P:negative regulation of bacterial-type flagellum-dependent cell motility"/>
    <property type="evidence" value="ECO:0007669"/>
    <property type="project" value="TreeGrafter"/>
</dbReference>
<dbReference type="Gene3D" id="3.30.70.270">
    <property type="match status" value="1"/>
</dbReference>
<dbReference type="Pfam" id="PF05230">
    <property type="entry name" value="MASE2"/>
    <property type="match status" value="1"/>
</dbReference>
<keyword evidence="4" id="KW-0472">Membrane</keyword>
<name>A0AA47E8M7_9GAMM</name>
<dbReference type="SUPFAM" id="SSF55073">
    <property type="entry name" value="Nucleotide cyclase"/>
    <property type="match status" value="1"/>
</dbReference>
<feature type="domain" description="GGDEF" evidence="5">
    <location>
        <begin position="190"/>
        <end position="322"/>
    </location>
</feature>
<dbReference type="RefSeq" id="WP_267932902.1">
    <property type="nucleotide sequence ID" value="NZ_CP113257.1"/>
</dbReference>
<feature type="transmembrane region" description="Helical" evidence="4">
    <location>
        <begin position="51"/>
        <end position="72"/>
    </location>
</feature>
<comment type="subcellular location">
    <subcellularLocation>
        <location evidence="2">Cell inner membrane</location>
    </subcellularLocation>
</comment>
<protein>
    <recommendedName>
        <fullName evidence="3">diguanylate cyclase</fullName>
        <ecNumber evidence="3">2.7.7.65</ecNumber>
    </recommendedName>
</protein>
<evidence type="ECO:0000259" key="5">
    <source>
        <dbReference type="PROSITE" id="PS50887"/>
    </source>
</evidence>
<dbReference type="FunFam" id="3.30.70.270:FF:000001">
    <property type="entry name" value="Diguanylate cyclase domain protein"/>
    <property type="match status" value="1"/>
</dbReference>
<keyword evidence="4" id="KW-0812">Transmembrane</keyword>
<feature type="transmembrane region" description="Helical" evidence="4">
    <location>
        <begin position="92"/>
        <end position="113"/>
    </location>
</feature>
<dbReference type="PANTHER" id="PTHR45138:SF24">
    <property type="entry name" value="DIGUANYLATE CYCLASE DGCC-RELATED"/>
    <property type="match status" value="1"/>
</dbReference>
<reference evidence="6" key="1">
    <citation type="submission" date="2022-11" db="EMBL/GenBank/DDBJ databases">
        <title>Genomic of Pseudomonas TF18.</title>
        <authorList>
            <person name="Liu T."/>
        </authorList>
    </citation>
    <scope>NUCLEOTIDE SEQUENCE</scope>
    <source>
        <strain evidence="6">TF18</strain>
    </source>
</reference>
<dbReference type="GO" id="GO:0005886">
    <property type="term" value="C:plasma membrane"/>
    <property type="evidence" value="ECO:0007669"/>
    <property type="project" value="UniProtKB-SubCell"/>
</dbReference>
<dbReference type="GO" id="GO:0052621">
    <property type="term" value="F:diguanylate cyclase activity"/>
    <property type="evidence" value="ECO:0007669"/>
    <property type="project" value="UniProtKB-EC"/>
</dbReference>
<comment type="cofactor">
    <cofactor evidence="1">
        <name>Mg(2+)</name>
        <dbReference type="ChEBI" id="CHEBI:18420"/>
    </cofactor>
</comment>
<dbReference type="PANTHER" id="PTHR45138">
    <property type="entry name" value="REGULATORY COMPONENTS OF SENSORY TRANSDUCTION SYSTEM"/>
    <property type="match status" value="1"/>
</dbReference>
<dbReference type="EMBL" id="CP113257">
    <property type="protein sequence ID" value="WAE54942.1"/>
    <property type="molecule type" value="Genomic_DNA"/>
</dbReference>
<accession>A0AA47E8M7</accession>
<dbReference type="Proteomes" id="UP001164632">
    <property type="component" value="Chromosome"/>
</dbReference>